<feature type="domain" description="Helix-turn-helix" evidence="5">
    <location>
        <begin position="8"/>
        <end position="59"/>
    </location>
</feature>
<dbReference type="SUPFAM" id="SSF48256">
    <property type="entry name" value="Citrate synthase"/>
    <property type="match status" value="1"/>
</dbReference>
<comment type="similarity">
    <text evidence="2">Belongs to the citrate synthase family.</text>
</comment>
<dbReference type="RefSeq" id="WP_245280495.1">
    <property type="nucleotide sequence ID" value="NZ_CYHC01000003.1"/>
</dbReference>
<dbReference type="InterPro" id="IPR016142">
    <property type="entry name" value="Citrate_synth-like_lrg_a-sub"/>
</dbReference>
<dbReference type="InterPro" id="IPR041657">
    <property type="entry name" value="HTH_17"/>
</dbReference>
<evidence type="ECO:0000256" key="4">
    <source>
        <dbReference type="ARBA" id="ARBA00022679"/>
    </source>
</evidence>
<dbReference type="SUPFAM" id="SSF46955">
    <property type="entry name" value="Putative DNA-binding domain"/>
    <property type="match status" value="1"/>
</dbReference>
<dbReference type="Gene3D" id="1.10.580.10">
    <property type="entry name" value="Citrate Synthase, domain 1"/>
    <property type="match status" value="1"/>
</dbReference>
<dbReference type="InterPro" id="IPR002020">
    <property type="entry name" value="Citrate_synthase"/>
</dbReference>
<comment type="pathway">
    <text evidence="1">Carbohydrate metabolism; tricarboxylic acid cycle; isocitrate from oxaloacetate: step 1/2.</text>
</comment>
<dbReference type="EC" id="2.3.3.16" evidence="3"/>
<dbReference type="PANTHER" id="PTHR11739:SF4">
    <property type="entry name" value="CITRATE SYNTHASE, PEROXISOMAL"/>
    <property type="match status" value="1"/>
</dbReference>
<dbReference type="Gene3D" id="1.10.230.10">
    <property type="entry name" value="Cytochrome P450-Terp, domain 2"/>
    <property type="match status" value="1"/>
</dbReference>
<name>A0ABM9U2K9_9HYPH</name>
<sequence>MAQHDRFMDAAAAAQSLGVSRATLYAYVSRGLIRVGEAAGDPRRRLYSAHDIEALKRRKETGRRPARIAETTLDWGLPVLASAITLIEDGRLYYRGHEATRWAETATLEDTARLLWNCEGRNPFAEAPSGVPSPWDAALLARLAHLPLSERCQALLPLVPAGRAIAWQRDVRSLWPGAVALLRATAAAASGTEPDGDDVHRHLARAWHLDETGADILRRALVLAADHELNASAFAVRVVASTGASLGACLNAGLAALSGPLHGGTTSLVEILFDEVERAGDAAAVVEARLRRGEGVPGFVHPLYPEGDPRAAALLPLLPADAARDALAEVMQTSAGRLPNIDFALVALRRAFNLPAGAALAIFAVGRTVGWIAHALEQRLEDRLIRPRARYTGPSAEGV</sequence>
<evidence type="ECO:0000256" key="2">
    <source>
        <dbReference type="ARBA" id="ARBA00010566"/>
    </source>
</evidence>
<reference evidence="6 7" key="1">
    <citation type="submission" date="2015-08" db="EMBL/GenBank/DDBJ databases">
        <authorList>
            <person name="Varghese N."/>
        </authorList>
    </citation>
    <scope>NUCLEOTIDE SEQUENCE [LARGE SCALE GENOMIC DNA]</scope>
    <source>
        <strain evidence="6 7">DSM 18167</strain>
    </source>
</reference>
<keyword evidence="7" id="KW-1185">Reference proteome</keyword>
<organism evidence="6 7">
    <name type="scientific">Chelatococcus sambhunathii</name>
    <dbReference type="NCBI Taxonomy" id="363953"/>
    <lineage>
        <taxon>Bacteria</taxon>
        <taxon>Pseudomonadati</taxon>
        <taxon>Pseudomonadota</taxon>
        <taxon>Alphaproteobacteria</taxon>
        <taxon>Hyphomicrobiales</taxon>
        <taxon>Chelatococcaceae</taxon>
        <taxon>Chelatococcus</taxon>
    </lineage>
</organism>
<dbReference type="EMBL" id="CYHC01000003">
    <property type="protein sequence ID" value="CUA86871.1"/>
    <property type="molecule type" value="Genomic_DNA"/>
</dbReference>
<protein>
    <recommendedName>
        <fullName evidence="3">citrate synthase (unknown stereospecificity)</fullName>
        <ecNumber evidence="3">2.3.3.16</ecNumber>
    </recommendedName>
</protein>
<evidence type="ECO:0000313" key="6">
    <source>
        <dbReference type="EMBL" id="CUA86871.1"/>
    </source>
</evidence>
<dbReference type="InterPro" id="IPR016143">
    <property type="entry name" value="Citrate_synth-like_sm_a-sub"/>
</dbReference>
<dbReference type="PANTHER" id="PTHR11739">
    <property type="entry name" value="CITRATE SYNTHASE"/>
    <property type="match status" value="1"/>
</dbReference>
<dbReference type="InterPro" id="IPR009061">
    <property type="entry name" value="DNA-bd_dom_put_sf"/>
</dbReference>
<dbReference type="Gene3D" id="1.10.1660.10">
    <property type="match status" value="1"/>
</dbReference>
<accession>A0ABM9U2K9</accession>
<dbReference type="Pfam" id="PF12728">
    <property type="entry name" value="HTH_17"/>
    <property type="match status" value="1"/>
</dbReference>
<comment type="caution">
    <text evidence="6">The sequence shown here is derived from an EMBL/GenBank/DDBJ whole genome shotgun (WGS) entry which is preliminary data.</text>
</comment>
<evidence type="ECO:0000256" key="3">
    <source>
        <dbReference type="ARBA" id="ARBA00012972"/>
    </source>
</evidence>
<keyword evidence="4" id="KW-0808">Transferase</keyword>
<dbReference type="Proteomes" id="UP000182178">
    <property type="component" value="Unassembled WGS sequence"/>
</dbReference>
<proteinExistence type="inferred from homology"/>
<evidence type="ECO:0000256" key="1">
    <source>
        <dbReference type="ARBA" id="ARBA00004751"/>
    </source>
</evidence>
<dbReference type="InterPro" id="IPR036969">
    <property type="entry name" value="Citrate_synthase_sf"/>
</dbReference>
<evidence type="ECO:0000259" key="5">
    <source>
        <dbReference type="Pfam" id="PF12728"/>
    </source>
</evidence>
<dbReference type="Pfam" id="PF00285">
    <property type="entry name" value="Citrate_synt"/>
    <property type="match status" value="1"/>
</dbReference>
<gene>
    <name evidence="6" type="ORF">Ga0061061_10358</name>
</gene>
<evidence type="ECO:0000313" key="7">
    <source>
        <dbReference type="Proteomes" id="UP000182178"/>
    </source>
</evidence>
<dbReference type="PRINTS" id="PR00143">
    <property type="entry name" value="CITRTSNTHASE"/>
</dbReference>
<dbReference type="CDD" id="cd06102">
    <property type="entry name" value="citrate_synt_like_2"/>
    <property type="match status" value="1"/>
</dbReference>